<sequence length="271" mass="28577">MELIGNVFVVFGGGSGIGREVVLQLLHRRARVAAVDESPEALSETSRLAHANDRLFIHPVARGDRAALQALPKKVLEAHGRLDGVVNLAGVGQEVRPATETDPSIMEGALDGNLREAVDIATAFLPHLESLPKASLVNVVSIAGVVPFPGRAAYSTSQSAVKAFTEGLIAEHQNGRLKVSLAIAGAVVPDVDGNANGQLRPEPLPVRIGKKDVVPEFTSTYAAADEIVRTLETGKPRVVIGKDAKKIDLVSRLLPGKAASMVAEQRAPLVR</sequence>
<feature type="domain" description="Ketoreductase" evidence="4">
    <location>
        <begin position="6"/>
        <end position="194"/>
    </location>
</feature>
<dbReference type="PANTHER" id="PTHR43391">
    <property type="entry name" value="RETINOL DEHYDROGENASE-RELATED"/>
    <property type="match status" value="1"/>
</dbReference>
<dbReference type="SMART" id="SM00822">
    <property type="entry name" value="PKS_KR"/>
    <property type="match status" value="1"/>
</dbReference>
<evidence type="ECO:0000256" key="3">
    <source>
        <dbReference type="RuleBase" id="RU000363"/>
    </source>
</evidence>
<evidence type="ECO:0000313" key="5">
    <source>
        <dbReference type="EMBL" id="GAA3702428.1"/>
    </source>
</evidence>
<comment type="caution">
    <text evidence="5">The sequence shown here is derived from an EMBL/GenBank/DDBJ whole genome shotgun (WGS) entry which is preliminary data.</text>
</comment>
<reference evidence="6" key="1">
    <citation type="journal article" date="2019" name="Int. J. Syst. Evol. Microbiol.">
        <title>The Global Catalogue of Microorganisms (GCM) 10K type strain sequencing project: providing services to taxonomists for standard genome sequencing and annotation.</title>
        <authorList>
            <consortium name="The Broad Institute Genomics Platform"/>
            <consortium name="The Broad Institute Genome Sequencing Center for Infectious Disease"/>
            <person name="Wu L."/>
            <person name="Ma J."/>
        </authorList>
    </citation>
    <scope>NUCLEOTIDE SEQUENCE [LARGE SCALE GENOMIC DNA]</scope>
    <source>
        <strain evidence="6">JCM 16961</strain>
    </source>
</reference>
<dbReference type="InterPro" id="IPR057326">
    <property type="entry name" value="KR_dom"/>
</dbReference>
<dbReference type="InterPro" id="IPR036291">
    <property type="entry name" value="NAD(P)-bd_dom_sf"/>
</dbReference>
<keyword evidence="6" id="KW-1185">Reference proteome</keyword>
<evidence type="ECO:0000256" key="2">
    <source>
        <dbReference type="ARBA" id="ARBA00023002"/>
    </source>
</evidence>
<comment type="similarity">
    <text evidence="1 3">Belongs to the short-chain dehydrogenases/reductases (SDR) family.</text>
</comment>
<evidence type="ECO:0000259" key="4">
    <source>
        <dbReference type="SMART" id="SM00822"/>
    </source>
</evidence>
<name>A0ABP7DCH0_9MICC</name>
<evidence type="ECO:0000256" key="1">
    <source>
        <dbReference type="ARBA" id="ARBA00006484"/>
    </source>
</evidence>
<dbReference type="PRINTS" id="PR00080">
    <property type="entry name" value="SDRFAMILY"/>
</dbReference>
<evidence type="ECO:0000313" key="6">
    <source>
        <dbReference type="Proteomes" id="UP001501536"/>
    </source>
</evidence>
<dbReference type="InterPro" id="IPR002347">
    <property type="entry name" value="SDR_fam"/>
</dbReference>
<keyword evidence="2" id="KW-0560">Oxidoreductase</keyword>
<dbReference type="Gene3D" id="3.40.50.720">
    <property type="entry name" value="NAD(P)-binding Rossmann-like Domain"/>
    <property type="match status" value="1"/>
</dbReference>
<accession>A0ABP7DCH0</accession>
<dbReference type="PANTHER" id="PTHR43391:SF82">
    <property type="entry name" value="OXIDOREDUCTASE SADH-RELATED"/>
    <property type="match status" value="1"/>
</dbReference>
<organism evidence="5 6">
    <name type="scientific">Zhihengliuella alba</name>
    <dbReference type="NCBI Taxonomy" id="547018"/>
    <lineage>
        <taxon>Bacteria</taxon>
        <taxon>Bacillati</taxon>
        <taxon>Actinomycetota</taxon>
        <taxon>Actinomycetes</taxon>
        <taxon>Micrococcales</taxon>
        <taxon>Micrococcaceae</taxon>
        <taxon>Zhihengliuella</taxon>
    </lineage>
</organism>
<dbReference type="PRINTS" id="PR00081">
    <property type="entry name" value="GDHRDH"/>
</dbReference>
<dbReference type="EMBL" id="BAABCJ010000002">
    <property type="protein sequence ID" value="GAA3702428.1"/>
    <property type="molecule type" value="Genomic_DNA"/>
</dbReference>
<protein>
    <submittedName>
        <fullName evidence="5">SDR family oxidoreductase</fullName>
    </submittedName>
</protein>
<dbReference type="SUPFAM" id="SSF51735">
    <property type="entry name" value="NAD(P)-binding Rossmann-fold domains"/>
    <property type="match status" value="1"/>
</dbReference>
<gene>
    <name evidence="5" type="ORF">GCM10022377_15090</name>
</gene>
<dbReference type="Proteomes" id="UP001501536">
    <property type="component" value="Unassembled WGS sequence"/>
</dbReference>
<dbReference type="RefSeq" id="WP_344882348.1">
    <property type="nucleotide sequence ID" value="NZ_BAABCJ010000002.1"/>
</dbReference>
<proteinExistence type="inferred from homology"/>
<dbReference type="Pfam" id="PF00106">
    <property type="entry name" value="adh_short"/>
    <property type="match status" value="1"/>
</dbReference>